<dbReference type="PANTHER" id="PTHR30213:SF1">
    <property type="entry name" value="INNER MEMBRANE PROTEIN YHJD"/>
    <property type="match status" value="1"/>
</dbReference>
<dbReference type="Proteomes" id="UP000267081">
    <property type="component" value="Unassembled WGS sequence"/>
</dbReference>
<sequence>MVPGTRWTARLVRAARSFSEHDGTAYAAAITYFTVLSVVPVAMVACAAAGVVLAGDHELAREVHALILAQLPPAWHERAAGLVDDVVDARAAFGLAGLATGLYSGIG</sequence>
<dbReference type="PANTHER" id="PTHR30213">
    <property type="entry name" value="INNER MEMBRANE PROTEIN YHJD"/>
    <property type="match status" value="1"/>
</dbReference>
<evidence type="ECO:0000256" key="6">
    <source>
        <dbReference type="SAM" id="Phobius"/>
    </source>
</evidence>
<evidence type="ECO:0000256" key="4">
    <source>
        <dbReference type="ARBA" id="ARBA00022989"/>
    </source>
</evidence>
<dbReference type="Pfam" id="PF03631">
    <property type="entry name" value="Virul_fac_BrkB"/>
    <property type="match status" value="1"/>
</dbReference>
<gene>
    <name evidence="7" type="ORF">EIY87_36215</name>
</gene>
<dbReference type="EMBL" id="RSEC01000060">
    <property type="protein sequence ID" value="RSD10324.1"/>
    <property type="molecule type" value="Genomic_DNA"/>
</dbReference>
<name>A0A3R9F3U8_9PSEU</name>
<dbReference type="GO" id="GO:0005886">
    <property type="term" value="C:plasma membrane"/>
    <property type="evidence" value="ECO:0007669"/>
    <property type="project" value="UniProtKB-SubCell"/>
</dbReference>
<evidence type="ECO:0000313" key="7">
    <source>
        <dbReference type="EMBL" id="RSD10324.1"/>
    </source>
</evidence>
<proteinExistence type="predicted"/>
<evidence type="ECO:0008006" key="9">
    <source>
        <dbReference type="Google" id="ProtNLM"/>
    </source>
</evidence>
<keyword evidence="5 6" id="KW-0472">Membrane</keyword>
<evidence type="ECO:0000256" key="3">
    <source>
        <dbReference type="ARBA" id="ARBA00022692"/>
    </source>
</evidence>
<dbReference type="InterPro" id="IPR017039">
    <property type="entry name" value="Virul_fac_BrkB"/>
</dbReference>
<comment type="caution">
    <text evidence="7">The sequence shown here is derived from an EMBL/GenBank/DDBJ whole genome shotgun (WGS) entry which is preliminary data.</text>
</comment>
<keyword evidence="2" id="KW-1003">Cell membrane</keyword>
<keyword evidence="8" id="KW-1185">Reference proteome</keyword>
<comment type="subcellular location">
    <subcellularLocation>
        <location evidence="1">Cell membrane</location>
        <topology evidence="1">Multi-pass membrane protein</topology>
    </subcellularLocation>
</comment>
<feature type="transmembrane region" description="Helical" evidence="6">
    <location>
        <begin position="26"/>
        <end position="54"/>
    </location>
</feature>
<accession>A0A3R9F3U8</accession>
<organism evidence="7 8">
    <name type="scientific">Amycolatopsis eburnea</name>
    <dbReference type="NCBI Taxonomy" id="2267691"/>
    <lineage>
        <taxon>Bacteria</taxon>
        <taxon>Bacillati</taxon>
        <taxon>Actinomycetota</taxon>
        <taxon>Actinomycetes</taxon>
        <taxon>Pseudonocardiales</taxon>
        <taxon>Pseudonocardiaceae</taxon>
        <taxon>Amycolatopsis</taxon>
    </lineage>
</organism>
<evidence type="ECO:0000256" key="1">
    <source>
        <dbReference type="ARBA" id="ARBA00004651"/>
    </source>
</evidence>
<evidence type="ECO:0000256" key="2">
    <source>
        <dbReference type="ARBA" id="ARBA00022475"/>
    </source>
</evidence>
<evidence type="ECO:0000313" key="8">
    <source>
        <dbReference type="Proteomes" id="UP000267081"/>
    </source>
</evidence>
<dbReference type="AlphaFoldDB" id="A0A3R9F3U8"/>
<keyword evidence="3 6" id="KW-0812">Transmembrane</keyword>
<evidence type="ECO:0000256" key="5">
    <source>
        <dbReference type="ARBA" id="ARBA00023136"/>
    </source>
</evidence>
<keyword evidence="4 6" id="KW-1133">Transmembrane helix</keyword>
<protein>
    <recommendedName>
        <fullName evidence="9">YihY/virulence factor BrkB family protein</fullName>
    </recommendedName>
</protein>
<reference evidence="7 8" key="1">
    <citation type="submission" date="2018-12" db="EMBL/GenBank/DDBJ databases">
        <title>Amycolatopsis eburnea sp. nov. actinomycete associate with arbuscular mycorrhiza fungal spore.</title>
        <authorList>
            <person name="Lumyong S."/>
            <person name="Chaiya L."/>
        </authorList>
    </citation>
    <scope>NUCLEOTIDE SEQUENCE [LARGE SCALE GENOMIC DNA]</scope>
    <source>
        <strain evidence="7 8">GLM-1</strain>
    </source>
</reference>